<dbReference type="InterPro" id="IPR050464">
    <property type="entry name" value="Zeta_carotene_desat/Oxidored"/>
</dbReference>
<feature type="chain" id="PRO_5004086159" evidence="1">
    <location>
        <begin position="20"/>
        <end position="492"/>
    </location>
</feature>
<dbReference type="PANTHER" id="PTHR42923">
    <property type="entry name" value="PROTOPORPHYRINOGEN OXIDASE"/>
    <property type="match status" value="1"/>
</dbReference>
<evidence type="ECO:0000313" key="2">
    <source>
        <dbReference type="EMBL" id="EMR71435.1"/>
    </source>
</evidence>
<dbReference type="SUPFAM" id="SSF51905">
    <property type="entry name" value="FAD/NAD(P)-binding domain"/>
    <property type="match status" value="1"/>
</dbReference>
<dbReference type="HOGENOM" id="CLU_028280_0_0_1"/>
<proteinExistence type="predicted"/>
<accession>M7TXP8</accession>
<dbReference type="Gene3D" id="1.10.405.20">
    <property type="match status" value="1"/>
</dbReference>
<dbReference type="AlphaFoldDB" id="M7TXP8"/>
<dbReference type="PANTHER" id="PTHR42923:SF26">
    <property type="entry name" value="FMN REDUCTASE LOT6, PUTATIVE (AFU_ORTHOLOGUE AFUA_7G06600)-RELATED"/>
    <property type="match status" value="1"/>
</dbReference>
<dbReference type="OrthoDB" id="68575at2759"/>
<keyword evidence="3" id="KW-1185">Reference proteome</keyword>
<dbReference type="Gene3D" id="3.50.50.60">
    <property type="entry name" value="FAD/NAD(P)-binding domain"/>
    <property type="match status" value="1"/>
</dbReference>
<gene>
    <name evidence="2" type="ORF">UCREL1_1525</name>
</gene>
<feature type="signal peptide" evidence="1">
    <location>
        <begin position="1"/>
        <end position="19"/>
    </location>
</feature>
<sequence>MALSTAIKLLVVLFALVGAATIPESAADFIIKKDVVILGGGASGAHAAVRLREDYGKSVVIVEKQSNLGGHVETYTDPETGNPYDYGLNSYTEYGAAKEFFARFNVSISTPVRATLTTHFADFTTGQELEGYENPASEDVTTALKKYLEICEKYEDLIAPSFANFPEKDVPEDLLMKFSDFVVKYGLEAMVPRLFQVTGMGLGSVADELTLYVMQVFGAPITRTFLGLAGSFVPTSRRNQDLYDNIAKALDRDVLYSSTVVRSHRDDNGVQLLVRGQDSKLTLVTAKKLLISFSPTMENIAPFGPDSTELDVFTTWGVNHVYAGVATHPALSDNYSFVNYPSSVVPDNWLVLPETPFVVRYEYLGDRNFRVLVTGDQGTDSIQAQSIAKETFKTLLHNVISSVNPEGFLAHQDEDLEILEWADHTGIHPHVPVDKLQNGFYKKLYALQGRRSTFFTGGAFAHDFTTLLWEYNDQYLLPKILTSLKPCTHSSM</sequence>
<dbReference type="STRING" id="1287681.M7TXP8"/>
<dbReference type="eggNOG" id="ENOG502SIR2">
    <property type="taxonomic scope" value="Eukaryota"/>
</dbReference>
<keyword evidence="1" id="KW-0732">Signal</keyword>
<evidence type="ECO:0000313" key="3">
    <source>
        <dbReference type="Proteomes" id="UP000012174"/>
    </source>
</evidence>
<dbReference type="Proteomes" id="UP000012174">
    <property type="component" value="Unassembled WGS sequence"/>
</dbReference>
<name>M7TXP8_EUTLA</name>
<dbReference type="EMBL" id="KB705644">
    <property type="protein sequence ID" value="EMR71435.1"/>
    <property type="molecule type" value="Genomic_DNA"/>
</dbReference>
<protein>
    <submittedName>
        <fullName evidence="2">Putative amine oxidase protein</fullName>
    </submittedName>
</protein>
<organism evidence="2 3">
    <name type="scientific">Eutypa lata (strain UCR-EL1)</name>
    <name type="common">Grapevine dieback disease fungus</name>
    <name type="synonym">Eutypa armeniacae</name>
    <dbReference type="NCBI Taxonomy" id="1287681"/>
    <lineage>
        <taxon>Eukaryota</taxon>
        <taxon>Fungi</taxon>
        <taxon>Dikarya</taxon>
        <taxon>Ascomycota</taxon>
        <taxon>Pezizomycotina</taxon>
        <taxon>Sordariomycetes</taxon>
        <taxon>Xylariomycetidae</taxon>
        <taxon>Xylariales</taxon>
        <taxon>Diatrypaceae</taxon>
        <taxon>Eutypa</taxon>
    </lineage>
</organism>
<dbReference type="OMA" id="NFQTTLW"/>
<reference evidence="3" key="1">
    <citation type="journal article" date="2013" name="Genome Announc.">
        <title>Draft genome sequence of the grapevine dieback fungus Eutypa lata UCR-EL1.</title>
        <authorList>
            <person name="Blanco-Ulate B."/>
            <person name="Rolshausen P.E."/>
            <person name="Cantu D."/>
        </authorList>
    </citation>
    <scope>NUCLEOTIDE SEQUENCE [LARGE SCALE GENOMIC DNA]</scope>
    <source>
        <strain evidence="3">UCR-EL1</strain>
    </source>
</reference>
<dbReference type="Gene3D" id="3.30.70.1990">
    <property type="match status" value="1"/>
</dbReference>
<dbReference type="InterPro" id="IPR036188">
    <property type="entry name" value="FAD/NAD-bd_sf"/>
</dbReference>
<evidence type="ECO:0000256" key="1">
    <source>
        <dbReference type="SAM" id="SignalP"/>
    </source>
</evidence>
<dbReference type="KEGG" id="ela:UCREL1_1525"/>
<dbReference type="Pfam" id="PF13450">
    <property type="entry name" value="NAD_binding_8"/>
    <property type="match status" value="1"/>
</dbReference>
<dbReference type="GO" id="GO:0016491">
    <property type="term" value="F:oxidoreductase activity"/>
    <property type="evidence" value="ECO:0007669"/>
    <property type="project" value="TreeGrafter"/>
</dbReference>